<dbReference type="EMBL" id="KV878126">
    <property type="protein sequence ID" value="OJI99525.1"/>
    <property type="molecule type" value="Genomic_DNA"/>
</dbReference>
<feature type="region of interest" description="Disordered" evidence="6">
    <location>
        <begin position="417"/>
        <end position="438"/>
    </location>
</feature>
<dbReference type="RefSeq" id="XP_040665288.1">
    <property type="nucleotide sequence ID" value="XM_040809889.1"/>
</dbReference>
<proteinExistence type="predicted"/>
<dbReference type="PANTHER" id="PTHR31069:SF31">
    <property type="entry name" value="MONODICTYPHENONE CLUSTER TRANSCRIPTION FACTOR-RELATED"/>
    <property type="match status" value="1"/>
</dbReference>
<gene>
    <name evidence="8" type="ORF">ASPVEDRAFT_26331</name>
</gene>
<dbReference type="PROSITE" id="PS00463">
    <property type="entry name" value="ZN2_CY6_FUNGAL_1"/>
    <property type="match status" value="1"/>
</dbReference>
<dbReference type="STRING" id="1036611.A0A1L9PDJ0"/>
<protein>
    <recommendedName>
        <fullName evidence="7">Zn(2)-C6 fungal-type domain-containing protein</fullName>
    </recommendedName>
</protein>
<dbReference type="GeneID" id="63725400"/>
<dbReference type="SUPFAM" id="SSF57701">
    <property type="entry name" value="Zn2/Cys6 DNA-binding domain"/>
    <property type="match status" value="1"/>
</dbReference>
<keyword evidence="4" id="KW-0804">Transcription</keyword>
<dbReference type="InterPro" id="IPR013700">
    <property type="entry name" value="AflR"/>
</dbReference>
<accession>A0A1L9PDJ0</accession>
<keyword evidence="3" id="KW-0238">DNA-binding</keyword>
<keyword evidence="5" id="KW-0539">Nucleus</keyword>
<dbReference type="AlphaFoldDB" id="A0A1L9PDJ0"/>
<dbReference type="Proteomes" id="UP000184073">
    <property type="component" value="Unassembled WGS sequence"/>
</dbReference>
<dbReference type="VEuPathDB" id="FungiDB:ASPVEDRAFT_26331"/>
<feature type="compositionally biased region" description="Low complexity" evidence="6">
    <location>
        <begin position="418"/>
        <end position="433"/>
    </location>
</feature>
<dbReference type="Pfam" id="PF00172">
    <property type="entry name" value="Zn_clus"/>
    <property type="match status" value="1"/>
</dbReference>
<evidence type="ECO:0000256" key="1">
    <source>
        <dbReference type="ARBA" id="ARBA00022723"/>
    </source>
</evidence>
<dbReference type="GO" id="GO:0045122">
    <property type="term" value="P:aflatoxin biosynthetic process"/>
    <property type="evidence" value="ECO:0007669"/>
    <property type="project" value="InterPro"/>
</dbReference>
<dbReference type="GO" id="GO:0005634">
    <property type="term" value="C:nucleus"/>
    <property type="evidence" value="ECO:0007669"/>
    <property type="project" value="InterPro"/>
</dbReference>
<sequence>MESTTAAQQHVPARFTGPGGAQGTRKLRESCISCSRSKVKCDKEKPTCGRCVRRGLPCEYMVSRRTGRTRVIGVERPPTTTAATTTTTGTATATRGTMTVDCSLATTTVNHTSPPHRAGTGSTAAPSQQALPAVTTQTPAIIARASPKPTHLQSPPSDTELWNSILSPNASSSTDLSSLLSVNTDITQLFASLSPSQLDGPDAMDTDLHAHVLGEISVADPSSLMHELEGPERPPLPDSIAKSHPCCLALCLDILLRLFPNAQASCERPGSQDGSGRFCTIESVIEDNKQIIDTVQTVLECRCAEDEYVATLVSLIVFKVMGWYLAVARDRSLEPIRDDDFSWGSGGSSGSDTRRHSASSFEEQVLHLPTIVGGYCVDGHHQSRMAAQLVLSELYRVQRLVTLVGRRLEAIRHRSLNADSTGTSSSASSSVPDSGGGLSGLGRIPAVPLSSTTLSHLEDDLRKRLRAVSSETISILRQA</sequence>
<keyword evidence="9" id="KW-1185">Reference proteome</keyword>
<dbReference type="Pfam" id="PF08493">
    <property type="entry name" value="AflR"/>
    <property type="match status" value="1"/>
</dbReference>
<dbReference type="CDD" id="cd00067">
    <property type="entry name" value="GAL4"/>
    <property type="match status" value="1"/>
</dbReference>
<dbReference type="InterPro" id="IPR050675">
    <property type="entry name" value="OAF3"/>
</dbReference>
<name>A0A1L9PDJ0_ASPVE</name>
<evidence type="ECO:0000256" key="2">
    <source>
        <dbReference type="ARBA" id="ARBA00023015"/>
    </source>
</evidence>
<feature type="region of interest" description="Disordered" evidence="6">
    <location>
        <begin position="1"/>
        <end position="25"/>
    </location>
</feature>
<dbReference type="GO" id="GO:0000981">
    <property type="term" value="F:DNA-binding transcription factor activity, RNA polymerase II-specific"/>
    <property type="evidence" value="ECO:0007669"/>
    <property type="project" value="InterPro"/>
</dbReference>
<dbReference type="SMART" id="SM00066">
    <property type="entry name" value="GAL4"/>
    <property type="match status" value="1"/>
</dbReference>
<feature type="region of interest" description="Disordered" evidence="6">
    <location>
        <begin position="111"/>
        <end position="131"/>
    </location>
</feature>
<dbReference type="GO" id="GO:0008270">
    <property type="term" value="F:zinc ion binding"/>
    <property type="evidence" value="ECO:0007669"/>
    <property type="project" value="InterPro"/>
</dbReference>
<dbReference type="InterPro" id="IPR036864">
    <property type="entry name" value="Zn2-C6_fun-type_DNA-bd_sf"/>
</dbReference>
<dbReference type="PRINTS" id="PR00755">
    <property type="entry name" value="AFLATOXINBRP"/>
</dbReference>
<keyword evidence="1" id="KW-0479">Metal-binding</keyword>
<reference evidence="9" key="1">
    <citation type="journal article" date="2017" name="Genome Biol.">
        <title>Comparative genomics reveals high biological diversity and specific adaptations in the industrially and medically important fungal genus Aspergillus.</title>
        <authorList>
            <person name="de Vries R.P."/>
            <person name="Riley R."/>
            <person name="Wiebenga A."/>
            <person name="Aguilar-Osorio G."/>
            <person name="Amillis S."/>
            <person name="Uchima C.A."/>
            <person name="Anderluh G."/>
            <person name="Asadollahi M."/>
            <person name="Askin M."/>
            <person name="Barry K."/>
            <person name="Battaglia E."/>
            <person name="Bayram O."/>
            <person name="Benocci T."/>
            <person name="Braus-Stromeyer S.A."/>
            <person name="Caldana C."/>
            <person name="Canovas D."/>
            <person name="Cerqueira G.C."/>
            <person name="Chen F."/>
            <person name="Chen W."/>
            <person name="Choi C."/>
            <person name="Clum A."/>
            <person name="Dos Santos R.A."/>
            <person name="Damasio A.R."/>
            <person name="Diallinas G."/>
            <person name="Emri T."/>
            <person name="Fekete E."/>
            <person name="Flipphi M."/>
            <person name="Freyberg S."/>
            <person name="Gallo A."/>
            <person name="Gournas C."/>
            <person name="Habgood R."/>
            <person name="Hainaut M."/>
            <person name="Harispe M.L."/>
            <person name="Henrissat B."/>
            <person name="Hilden K.S."/>
            <person name="Hope R."/>
            <person name="Hossain A."/>
            <person name="Karabika E."/>
            <person name="Karaffa L."/>
            <person name="Karanyi Z."/>
            <person name="Krasevec N."/>
            <person name="Kuo A."/>
            <person name="Kusch H."/>
            <person name="LaButti K."/>
            <person name="Lagendijk E.L."/>
            <person name="Lapidus A."/>
            <person name="Levasseur A."/>
            <person name="Lindquist E."/>
            <person name="Lipzen A."/>
            <person name="Logrieco A.F."/>
            <person name="MacCabe A."/>
            <person name="Maekelae M.R."/>
            <person name="Malavazi I."/>
            <person name="Melin P."/>
            <person name="Meyer V."/>
            <person name="Mielnichuk N."/>
            <person name="Miskei M."/>
            <person name="Molnar A.P."/>
            <person name="Mule G."/>
            <person name="Ngan C.Y."/>
            <person name="Orejas M."/>
            <person name="Orosz E."/>
            <person name="Ouedraogo J.P."/>
            <person name="Overkamp K.M."/>
            <person name="Park H.-S."/>
            <person name="Perrone G."/>
            <person name="Piumi F."/>
            <person name="Punt P.J."/>
            <person name="Ram A.F."/>
            <person name="Ramon A."/>
            <person name="Rauscher S."/>
            <person name="Record E."/>
            <person name="Riano-Pachon D.M."/>
            <person name="Robert V."/>
            <person name="Roehrig J."/>
            <person name="Ruller R."/>
            <person name="Salamov A."/>
            <person name="Salih N.S."/>
            <person name="Samson R.A."/>
            <person name="Sandor E."/>
            <person name="Sanguinetti M."/>
            <person name="Schuetze T."/>
            <person name="Sepcic K."/>
            <person name="Shelest E."/>
            <person name="Sherlock G."/>
            <person name="Sophianopoulou V."/>
            <person name="Squina F.M."/>
            <person name="Sun H."/>
            <person name="Susca A."/>
            <person name="Todd R.B."/>
            <person name="Tsang A."/>
            <person name="Unkles S.E."/>
            <person name="van de Wiele N."/>
            <person name="van Rossen-Uffink D."/>
            <person name="Oliveira J.V."/>
            <person name="Vesth T.C."/>
            <person name="Visser J."/>
            <person name="Yu J.-H."/>
            <person name="Zhou M."/>
            <person name="Andersen M.R."/>
            <person name="Archer D.B."/>
            <person name="Baker S.E."/>
            <person name="Benoit I."/>
            <person name="Brakhage A.A."/>
            <person name="Braus G.H."/>
            <person name="Fischer R."/>
            <person name="Frisvad J.C."/>
            <person name="Goldman G.H."/>
            <person name="Houbraken J."/>
            <person name="Oakley B."/>
            <person name="Pocsi I."/>
            <person name="Scazzocchio C."/>
            <person name="Seiboth B."/>
            <person name="vanKuyk P.A."/>
            <person name="Wortman J."/>
            <person name="Dyer P.S."/>
            <person name="Grigoriev I.V."/>
        </authorList>
    </citation>
    <scope>NUCLEOTIDE SEQUENCE [LARGE SCALE GENOMIC DNA]</scope>
    <source>
        <strain evidence="9">CBS 583.65</strain>
    </source>
</reference>
<feature type="domain" description="Zn(2)-C6 fungal-type" evidence="7">
    <location>
        <begin position="30"/>
        <end position="60"/>
    </location>
</feature>
<dbReference type="GO" id="GO:0003677">
    <property type="term" value="F:DNA binding"/>
    <property type="evidence" value="ECO:0007669"/>
    <property type="project" value="UniProtKB-KW"/>
</dbReference>
<evidence type="ECO:0000313" key="9">
    <source>
        <dbReference type="Proteomes" id="UP000184073"/>
    </source>
</evidence>
<dbReference type="InterPro" id="IPR001138">
    <property type="entry name" value="Zn2Cys6_DnaBD"/>
</dbReference>
<evidence type="ECO:0000256" key="3">
    <source>
        <dbReference type="ARBA" id="ARBA00023125"/>
    </source>
</evidence>
<feature type="compositionally biased region" description="Polar residues" evidence="6">
    <location>
        <begin position="120"/>
        <end position="131"/>
    </location>
</feature>
<evidence type="ECO:0000256" key="4">
    <source>
        <dbReference type="ARBA" id="ARBA00023163"/>
    </source>
</evidence>
<evidence type="ECO:0000259" key="7">
    <source>
        <dbReference type="PROSITE" id="PS50048"/>
    </source>
</evidence>
<evidence type="ECO:0000256" key="6">
    <source>
        <dbReference type="SAM" id="MobiDB-lite"/>
    </source>
</evidence>
<keyword evidence="2" id="KW-0805">Transcription regulation</keyword>
<evidence type="ECO:0000313" key="8">
    <source>
        <dbReference type="EMBL" id="OJI99525.1"/>
    </source>
</evidence>
<dbReference type="PANTHER" id="PTHR31069">
    <property type="entry name" value="OLEATE-ACTIVATED TRANSCRIPTION FACTOR 1-RELATED"/>
    <property type="match status" value="1"/>
</dbReference>
<dbReference type="PROSITE" id="PS50048">
    <property type="entry name" value="ZN2_CY6_FUNGAL_2"/>
    <property type="match status" value="1"/>
</dbReference>
<organism evidence="8 9">
    <name type="scientific">Aspergillus versicolor CBS 583.65</name>
    <dbReference type="NCBI Taxonomy" id="1036611"/>
    <lineage>
        <taxon>Eukaryota</taxon>
        <taxon>Fungi</taxon>
        <taxon>Dikarya</taxon>
        <taxon>Ascomycota</taxon>
        <taxon>Pezizomycotina</taxon>
        <taxon>Eurotiomycetes</taxon>
        <taxon>Eurotiomycetidae</taxon>
        <taxon>Eurotiales</taxon>
        <taxon>Aspergillaceae</taxon>
        <taxon>Aspergillus</taxon>
        <taxon>Aspergillus subgen. Nidulantes</taxon>
    </lineage>
</organism>
<evidence type="ECO:0000256" key="5">
    <source>
        <dbReference type="ARBA" id="ARBA00023242"/>
    </source>
</evidence>
<dbReference type="OrthoDB" id="2943660at2759"/>
<dbReference type="Gene3D" id="4.10.240.10">
    <property type="entry name" value="Zn(2)-C6 fungal-type DNA-binding domain"/>
    <property type="match status" value="1"/>
</dbReference>